<organism evidence="2 3">
    <name type="scientific">Gordonia phage Lilbeanie</name>
    <dbReference type="NCBI Taxonomy" id="2794947"/>
    <lineage>
        <taxon>Viruses</taxon>
        <taxon>Duplodnaviria</taxon>
        <taxon>Heunggongvirae</taxon>
        <taxon>Uroviricota</taxon>
        <taxon>Caudoviricetes</taxon>
        <taxon>Stackebrandtviridae</taxon>
        <taxon>Lilbeanievirus</taxon>
        <taxon>Lilbeanievirus lilbeanie</taxon>
    </lineage>
</organism>
<keyword evidence="2" id="KW-0540">Nuclease</keyword>
<dbReference type="Proteomes" id="UP000594820">
    <property type="component" value="Segment"/>
</dbReference>
<dbReference type="SUPFAM" id="SSF52980">
    <property type="entry name" value="Restriction endonuclease-like"/>
    <property type="match status" value="1"/>
</dbReference>
<dbReference type="GeneID" id="63027163"/>
<reference evidence="2 3" key="1">
    <citation type="submission" date="2020-12" db="EMBL/GenBank/DDBJ databases">
        <authorList>
            <person name="Mahalingham V.A."/>
            <person name="Abad L.A."/>
            <person name="Dennis E.A."/>
            <person name="Alston T.C."/>
            <person name="Buckley J.R."/>
            <person name="Cao N.T."/>
            <person name="Cole K.B."/>
            <person name="Davis H.C."/>
            <person name="Fisher D.E."/>
            <person name="Jennings A.R."/>
            <person name="Litwin A.R."/>
            <person name="McCartney J.B."/>
            <person name="Mitchell K.E."/>
            <person name="Nasser J.B."/>
            <person name="Paudel P."/>
            <person name="Richoux S.A."/>
            <person name="Sisung K.L."/>
            <person name="Smith M.L."/>
            <person name="Sonnier C.R."/>
            <person name="Underwood K.G."/>
            <person name="Hunter C.W."/>
            <person name="Gottschalck B.A."/>
            <person name="Wiggina Z.F."/>
            <person name="Spears T.J."/>
            <person name="Hancock A.M."/>
            <person name="Gissendanner C.R."/>
            <person name="Findley A.M."/>
            <person name="Garlena R.A."/>
            <person name="Russell D.A."/>
            <person name="Jacobs-Sera D."/>
            <person name="Hatfull G.F."/>
        </authorList>
    </citation>
    <scope>NUCLEOTIDE SEQUENCE [LARGE SCALE GENOMIC DNA]</scope>
</reference>
<dbReference type="InterPro" id="IPR011335">
    <property type="entry name" value="Restrct_endonuc-II-like"/>
</dbReference>
<dbReference type="InterPro" id="IPR019080">
    <property type="entry name" value="YqaJ_viral_recombinase"/>
</dbReference>
<keyword evidence="2" id="KW-0269">Exonuclease</keyword>
<dbReference type="InterPro" id="IPR017482">
    <property type="entry name" value="Lambda-type_endonuclease"/>
</dbReference>
<sequence length="370" mass="41920">MVETVVGGLIPWHVPEGRVEPLRTPKPDTPDGRVEWLLERRKGIGSSDASAVLGMGRTTPHSLWLDKTGRMPLDLADNEAMEWGRRLEPIVREAATERLGYEYVHLPGMMRSVQYPWMLSNLDGAYYEHNAILECKNQTEWLRADWDDEQVPDHAELQVVHSLAVTGADHGYVAGLIGGNRLRIVRIDRDEELIAYLIEEERRFWHDYVLADVAPPITYRDSVDQILGAAPATTEDVLPVDPKLADTLLYWRAQYEEARDAEAESKKRKSEATNNIVALLGQHTLAVDEHGQPVVKLQRGGISKSRFAEEYPEIADVSMKKIETLDLDVIKNEHPDEYRKHQSRAVKVPGKTDYKTAAEWFAKQREGSDG</sequence>
<dbReference type="Pfam" id="PF09588">
    <property type="entry name" value="YqaJ"/>
    <property type="match status" value="1"/>
</dbReference>
<evidence type="ECO:0000259" key="1">
    <source>
        <dbReference type="Pfam" id="PF09588"/>
    </source>
</evidence>
<accession>A0A7T1KSA4</accession>
<keyword evidence="2" id="KW-0378">Hydrolase</keyword>
<gene>
    <name evidence="2" type="primary">51</name>
    <name evidence="2" type="ORF">SEA_LILBEANIE_51</name>
</gene>
<dbReference type="InterPro" id="IPR011604">
    <property type="entry name" value="PDDEXK-like_dom_sf"/>
</dbReference>
<dbReference type="KEGG" id="vg:63027163"/>
<evidence type="ECO:0000313" key="2">
    <source>
        <dbReference type="EMBL" id="QPO17129.1"/>
    </source>
</evidence>
<keyword evidence="3" id="KW-1185">Reference proteome</keyword>
<feature type="domain" description="YqaJ viral recombinase" evidence="1">
    <location>
        <begin position="35"/>
        <end position="168"/>
    </location>
</feature>
<dbReference type="GO" id="GO:0004527">
    <property type="term" value="F:exonuclease activity"/>
    <property type="evidence" value="ECO:0007669"/>
    <property type="project" value="UniProtKB-KW"/>
</dbReference>
<dbReference type="SMR" id="A0A7T1KSA4"/>
<evidence type="ECO:0000313" key="3">
    <source>
        <dbReference type="Proteomes" id="UP000594820"/>
    </source>
</evidence>
<name>A0A7T1KSA4_9CAUD</name>
<protein>
    <submittedName>
        <fullName evidence="2">RecE-like exonuclease</fullName>
    </submittedName>
</protein>
<dbReference type="EMBL" id="MW314850">
    <property type="protein sequence ID" value="QPO17129.1"/>
    <property type="molecule type" value="Genomic_DNA"/>
</dbReference>
<dbReference type="NCBIfam" id="TIGR03033">
    <property type="entry name" value="phage_rel_nuc"/>
    <property type="match status" value="1"/>
</dbReference>
<proteinExistence type="predicted"/>
<dbReference type="Gene3D" id="3.90.320.10">
    <property type="match status" value="1"/>
</dbReference>
<dbReference type="RefSeq" id="YP_010002612.1">
    <property type="nucleotide sequence ID" value="NC_053246.1"/>
</dbReference>